<dbReference type="PANTHER" id="PTHR11319">
    <property type="entry name" value="G PROTEIN-COUPLED RECEPTOR-RELATED"/>
    <property type="match status" value="1"/>
</dbReference>
<dbReference type="SUPFAM" id="SSF49265">
    <property type="entry name" value="Fibronectin type III"/>
    <property type="match status" value="1"/>
</dbReference>
<protein>
    <recommendedName>
        <fullName evidence="4">Fibronectin type-III domain-containing protein</fullName>
    </recommendedName>
</protein>
<keyword evidence="3" id="KW-1185">Reference proteome</keyword>
<evidence type="ECO:0000313" key="3">
    <source>
        <dbReference type="Proteomes" id="UP000275925"/>
    </source>
</evidence>
<reference evidence="2 3" key="1">
    <citation type="journal article" date="2019" name="ISME J.">
        <title>Genome analyses of uncultured TG2/ZB3 bacteria in 'Margulisbacteria' specifically attached to ectosymbiotic spirochetes of protists in the termite gut.</title>
        <authorList>
            <person name="Utami Y.D."/>
            <person name="Kuwahara H."/>
            <person name="Igai K."/>
            <person name="Murakami T."/>
            <person name="Sugaya K."/>
            <person name="Morikawa T."/>
            <person name="Nagura Y."/>
            <person name="Yuki M."/>
            <person name="Deevong P."/>
            <person name="Inoue T."/>
            <person name="Kihara K."/>
            <person name="Lo N."/>
            <person name="Yamada A."/>
            <person name="Ohkuma M."/>
            <person name="Hongoh Y."/>
        </authorList>
    </citation>
    <scope>NUCLEOTIDE SEQUENCE [LARGE SCALE GENOMIC DNA]</scope>
    <source>
        <strain evidence="2">NkOx7-02</strain>
    </source>
</reference>
<accession>A0A388TFU6</accession>
<proteinExistence type="predicted"/>
<dbReference type="InterPro" id="IPR036116">
    <property type="entry name" value="FN3_sf"/>
</dbReference>
<organism evidence="2 3">
    <name type="scientific">Candidatus Termititenax persephonae</name>
    <dbReference type="NCBI Taxonomy" id="2218525"/>
    <lineage>
        <taxon>Bacteria</taxon>
        <taxon>Bacillati</taxon>
        <taxon>Candidatus Margulisiibacteriota</taxon>
        <taxon>Candidatus Termititenacia</taxon>
        <taxon>Candidatus Termititenacales</taxon>
        <taxon>Candidatus Termititenacaceae</taxon>
        <taxon>Candidatus Termititenax</taxon>
    </lineage>
</organism>
<evidence type="ECO:0008006" key="4">
    <source>
        <dbReference type="Google" id="ProtNLM"/>
    </source>
</evidence>
<evidence type="ECO:0000313" key="2">
    <source>
        <dbReference type="EMBL" id="GBR75628.1"/>
    </source>
</evidence>
<name>A0A388TFU6_9BACT</name>
<dbReference type="SUPFAM" id="SSF51126">
    <property type="entry name" value="Pectin lyase-like"/>
    <property type="match status" value="2"/>
</dbReference>
<dbReference type="InterPro" id="IPR006626">
    <property type="entry name" value="PbH1"/>
</dbReference>
<dbReference type="EMBL" id="BGZO01000005">
    <property type="protein sequence ID" value="GBR75628.1"/>
    <property type="molecule type" value="Genomic_DNA"/>
</dbReference>
<feature type="chain" id="PRO_5017292456" description="Fibronectin type-III domain-containing protein" evidence="1">
    <location>
        <begin position="24"/>
        <end position="890"/>
    </location>
</feature>
<dbReference type="Proteomes" id="UP000275925">
    <property type="component" value="Unassembled WGS sequence"/>
</dbReference>
<feature type="signal peptide" evidence="1">
    <location>
        <begin position="1"/>
        <end position="23"/>
    </location>
</feature>
<dbReference type="SMART" id="SM00710">
    <property type="entry name" value="PbH1"/>
    <property type="match status" value="10"/>
</dbReference>
<sequence>MLRLLTKIFIFSALLLTCSGANVRIVRDNTVHKDLPTALTAAQANDVLELQSNQILPDPGLPWPAKNNLTLKSVDGKRYSIKGVILITQENIGLNLKDLKFEAGNGAGLKINKSGQIVLDIRGCLFDLNNMSAALDFLSEPQYFKGVIDNSQFINSTGNAIVLRGGHNELSISNSLFKNKGKTSKEIQLSDGAGSSLTIYNTTFDRGYNALALDGGVLKIASANFANYANGAVEHRGNGNLDIADTVFTNNARVFAGGAVYFSGNGDLSISNSSFTNNSSQSSGSSSTGGAVYFSGNGSLTLSKSSFIGNNSTYNNSSGGGHGAGGAVYFSGNGQLLIQDTVFDRNYNQANYFVNLLGGALYSNSDTLIENSVFRGNYNKRGKNSSKDYAWQCYGGALYQNRGRLTIKDSQFQDNYVEAQDDQTYSRHAYGGAIYLHENSGKLTIANSLFTGNYTQGNNKNSSLERSSGGAIFKNNIRATEIEKSHFVNNQARAHTAGANGLGGALYLLGDLSIKRSSFKNNTSRSHGAAIYLESGRGEIENTIFAQNKGSSIENSALHAQLAEFTVKHSTFLDNTRTLHQDTVGQSAFYNSILWDENANSGFVANVIGAHTFSRHNLSGTNIFSDDPQLDSQYAPSGESPVLNSGLADYGLPIDYYGATRNLQKTGYECGAVEYDDNPPPPVSTNYGTLAWTNQKNPDAISWAEAQDIGYAGTAKYYVYWGNDADGVTTNYQTPASFTPPTLNENGEYFLRVAPEDSLGNSSNYQQVALYRYDGDKPGQSSSTITVNWTNVPTASFTWDEAPDTGGSEVAGYYLYWGTSPSGETLDTASFCSGNREQDRTYHIAPTVSAVYFLRVAALDRAGNRGDWKTVLAYHHDQDQPGVPTTDKRI</sequence>
<keyword evidence="1" id="KW-0732">Signal</keyword>
<feature type="non-terminal residue" evidence="2">
    <location>
        <position position="890"/>
    </location>
</feature>
<gene>
    <name evidence="2" type="ORF">NO2_0283</name>
</gene>
<dbReference type="AlphaFoldDB" id="A0A388TFU6"/>
<dbReference type="InterPro" id="IPR011050">
    <property type="entry name" value="Pectin_lyase_fold/virulence"/>
</dbReference>
<dbReference type="PANTHER" id="PTHR11319:SF35">
    <property type="entry name" value="OUTER MEMBRANE PROTEIN PMPC-RELATED"/>
    <property type="match status" value="1"/>
</dbReference>
<evidence type="ECO:0000256" key="1">
    <source>
        <dbReference type="SAM" id="SignalP"/>
    </source>
</evidence>
<comment type="caution">
    <text evidence="2">The sequence shown here is derived from an EMBL/GenBank/DDBJ whole genome shotgun (WGS) entry which is preliminary data.</text>
</comment>